<name>A0A0E9SLW4_ANGAN</name>
<dbReference type="EMBL" id="GBXM01066228">
    <property type="protein sequence ID" value="JAH42349.1"/>
    <property type="molecule type" value="Transcribed_RNA"/>
</dbReference>
<reference evidence="1" key="1">
    <citation type="submission" date="2014-11" db="EMBL/GenBank/DDBJ databases">
        <authorList>
            <person name="Amaro Gonzalez C."/>
        </authorList>
    </citation>
    <scope>NUCLEOTIDE SEQUENCE</scope>
</reference>
<accession>A0A0E9SLW4</accession>
<organism evidence="1">
    <name type="scientific">Anguilla anguilla</name>
    <name type="common">European freshwater eel</name>
    <name type="synonym">Muraena anguilla</name>
    <dbReference type="NCBI Taxonomy" id="7936"/>
    <lineage>
        <taxon>Eukaryota</taxon>
        <taxon>Metazoa</taxon>
        <taxon>Chordata</taxon>
        <taxon>Craniata</taxon>
        <taxon>Vertebrata</taxon>
        <taxon>Euteleostomi</taxon>
        <taxon>Actinopterygii</taxon>
        <taxon>Neopterygii</taxon>
        <taxon>Teleostei</taxon>
        <taxon>Anguilliformes</taxon>
        <taxon>Anguillidae</taxon>
        <taxon>Anguilla</taxon>
    </lineage>
</organism>
<reference evidence="1" key="2">
    <citation type="journal article" date="2015" name="Fish Shellfish Immunol.">
        <title>Early steps in the European eel (Anguilla anguilla)-Vibrio vulnificus interaction in the gills: Role of the RtxA13 toxin.</title>
        <authorList>
            <person name="Callol A."/>
            <person name="Pajuelo D."/>
            <person name="Ebbesson L."/>
            <person name="Teles M."/>
            <person name="MacKenzie S."/>
            <person name="Amaro C."/>
        </authorList>
    </citation>
    <scope>NUCLEOTIDE SEQUENCE</scope>
</reference>
<evidence type="ECO:0000313" key="1">
    <source>
        <dbReference type="EMBL" id="JAH42349.1"/>
    </source>
</evidence>
<proteinExistence type="predicted"/>
<sequence>MEKETSLIFNRTTAKAKKTLYSMPSIQTFPNMAV</sequence>
<protein>
    <submittedName>
        <fullName evidence="1">Uncharacterized protein</fullName>
    </submittedName>
</protein>
<dbReference type="AlphaFoldDB" id="A0A0E9SLW4"/>